<dbReference type="Proteomes" id="UP000283895">
    <property type="component" value="Unassembled WGS sequence"/>
</dbReference>
<proteinExistence type="predicted"/>
<gene>
    <name evidence="2" type="ORF">VMCG_04297</name>
</gene>
<sequence length="57" mass="6374">MLDVPVFVPPADQSRDPTYFSVPLSCLGWELRNTRSNGSLGRTREHTNNRGICQIGN</sequence>
<name>A0A423WSP1_9PEZI</name>
<evidence type="ECO:0000313" key="3">
    <source>
        <dbReference type="Proteomes" id="UP000283895"/>
    </source>
</evidence>
<reference evidence="2 3" key="1">
    <citation type="submission" date="2015-09" db="EMBL/GenBank/DDBJ databases">
        <title>Host preference determinants of Valsa canker pathogens revealed by comparative genomics.</title>
        <authorList>
            <person name="Yin Z."/>
            <person name="Huang L."/>
        </authorList>
    </citation>
    <scope>NUCLEOTIDE SEQUENCE [LARGE SCALE GENOMIC DNA]</scope>
    <source>
        <strain evidence="2 3">03-1</strain>
    </source>
</reference>
<accession>A0A423WSP1</accession>
<feature type="region of interest" description="Disordered" evidence="1">
    <location>
        <begin position="37"/>
        <end position="57"/>
    </location>
</feature>
<evidence type="ECO:0000256" key="1">
    <source>
        <dbReference type="SAM" id="MobiDB-lite"/>
    </source>
</evidence>
<organism evidence="2 3">
    <name type="scientific">Cytospora schulzeri</name>
    <dbReference type="NCBI Taxonomy" id="448051"/>
    <lineage>
        <taxon>Eukaryota</taxon>
        <taxon>Fungi</taxon>
        <taxon>Dikarya</taxon>
        <taxon>Ascomycota</taxon>
        <taxon>Pezizomycotina</taxon>
        <taxon>Sordariomycetes</taxon>
        <taxon>Sordariomycetidae</taxon>
        <taxon>Diaporthales</taxon>
        <taxon>Cytosporaceae</taxon>
        <taxon>Cytospora</taxon>
    </lineage>
</organism>
<protein>
    <submittedName>
        <fullName evidence="2">Uncharacterized protein</fullName>
    </submittedName>
</protein>
<dbReference type="AlphaFoldDB" id="A0A423WSP1"/>
<comment type="caution">
    <text evidence="2">The sequence shown here is derived from an EMBL/GenBank/DDBJ whole genome shotgun (WGS) entry which is preliminary data.</text>
</comment>
<evidence type="ECO:0000313" key="2">
    <source>
        <dbReference type="EMBL" id="ROW06524.1"/>
    </source>
</evidence>
<dbReference type="EMBL" id="LKEA01000010">
    <property type="protein sequence ID" value="ROW06524.1"/>
    <property type="molecule type" value="Genomic_DNA"/>
</dbReference>
<keyword evidence="3" id="KW-1185">Reference proteome</keyword>